<dbReference type="PIRSF" id="PIRSF028757">
    <property type="entry name" value="LD-carboxypeptidase"/>
    <property type="match status" value="1"/>
</dbReference>
<evidence type="ECO:0000256" key="1">
    <source>
        <dbReference type="ARBA" id="ARBA00010233"/>
    </source>
</evidence>
<dbReference type="Pfam" id="PF02016">
    <property type="entry name" value="Peptidase_S66"/>
    <property type="match status" value="1"/>
</dbReference>
<feature type="active site" description="Charge relay system" evidence="6">
    <location>
        <position position="284"/>
    </location>
</feature>
<dbReference type="RefSeq" id="WP_225266851.1">
    <property type="nucleotide sequence ID" value="NZ_CP084058.1"/>
</dbReference>
<evidence type="ECO:0000256" key="2">
    <source>
        <dbReference type="ARBA" id="ARBA00022645"/>
    </source>
</evidence>
<proteinExistence type="inferred from homology"/>
<dbReference type="InterPro" id="IPR027478">
    <property type="entry name" value="LdcA_N"/>
</dbReference>
<dbReference type="Gene3D" id="3.40.50.10740">
    <property type="entry name" value="Class I glutamine amidotransferase-like"/>
    <property type="match status" value="1"/>
</dbReference>
<feature type="active site" description="Charge relay system" evidence="6">
    <location>
        <position position="222"/>
    </location>
</feature>
<dbReference type="GO" id="GO:0008236">
    <property type="term" value="F:serine-type peptidase activity"/>
    <property type="evidence" value="ECO:0007669"/>
    <property type="project" value="UniProtKB-KW"/>
</dbReference>
<keyword evidence="5" id="KW-0720">Serine protease</keyword>
<gene>
    <name evidence="9" type="ORF">BN4615_P7657</name>
</gene>
<evidence type="ECO:0000256" key="4">
    <source>
        <dbReference type="ARBA" id="ARBA00022801"/>
    </source>
</evidence>
<dbReference type="InterPro" id="IPR029062">
    <property type="entry name" value="Class_I_gatase-like"/>
</dbReference>
<feature type="active site" description="Nucleophile" evidence="6">
    <location>
        <position position="110"/>
    </location>
</feature>
<dbReference type="PANTHER" id="PTHR30237">
    <property type="entry name" value="MURAMOYLTETRAPEPTIDE CARBOXYPEPTIDASE"/>
    <property type="match status" value="1"/>
</dbReference>
<dbReference type="PANTHER" id="PTHR30237:SF2">
    <property type="entry name" value="MUREIN TETRAPEPTIDE CARBOXYPEPTIDASE"/>
    <property type="match status" value="1"/>
</dbReference>
<evidence type="ECO:0000256" key="3">
    <source>
        <dbReference type="ARBA" id="ARBA00022670"/>
    </source>
</evidence>
<dbReference type="AlphaFoldDB" id="A0A1M4EGP2"/>
<dbReference type="InterPro" id="IPR003507">
    <property type="entry name" value="S66_fam"/>
</dbReference>
<dbReference type="InterPro" id="IPR027461">
    <property type="entry name" value="Carboxypeptidase_A_C_sf"/>
</dbReference>
<sequence>MRPGDTIAIVSPSGPPDPVLLKRGIRRLESLGLKVVVGEHVLDRQGLPYLAGADAARAADLQAAWCDPAVSGVFCCRGGYGAGRLLDLIDWDAMRAAVRESGPKVLLGSSDITALHNAFAIELGVPTLHGPMAACDVMAGDESGPEPRTWESLSEALFGAAGAAGTVGPVGPVGAAGTVVGDRVLAPGRAEGVLRGGNLSLVASMCGTRWQPSFDGAIAFLEDVGEEPYRIDRMLTQLLQAGVFDGVRGFALGSWVRCGDPYPVLADRLGPLGVPIVAGLPVGHGSPQLSVWLGALGVIDTESCSLTGMMRNEEQAR</sequence>
<organism evidence="9">
    <name type="scientific">Nonomuraea gerenzanensis</name>
    <dbReference type="NCBI Taxonomy" id="93944"/>
    <lineage>
        <taxon>Bacteria</taxon>
        <taxon>Bacillati</taxon>
        <taxon>Actinomycetota</taxon>
        <taxon>Actinomycetes</taxon>
        <taxon>Streptosporangiales</taxon>
        <taxon>Streptosporangiaceae</taxon>
        <taxon>Nonomuraea</taxon>
    </lineage>
</organism>
<keyword evidence="2 9" id="KW-0121">Carboxypeptidase</keyword>
<dbReference type="EMBL" id="LT559118">
    <property type="protein sequence ID" value="SBO98141.1"/>
    <property type="molecule type" value="Genomic_DNA"/>
</dbReference>
<evidence type="ECO:0000256" key="6">
    <source>
        <dbReference type="PIRSR" id="PIRSR028757-1"/>
    </source>
</evidence>
<evidence type="ECO:0000313" key="9">
    <source>
        <dbReference type="EMBL" id="SBO98141.1"/>
    </source>
</evidence>
<accession>A0A1M4EGP2</accession>
<feature type="domain" description="LD-carboxypeptidase C-terminal" evidence="8">
    <location>
        <begin position="191"/>
        <end position="295"/>
    </location>
</feature>
<dbReference type="SUPFAM" id="SSF52317">
    <property type="entry name" value="Class I glutamine amidotransferase-like"/>
    <property type="match status" value="1"/>
</dbReference>
<dbReference type="GO" id="GO:0106415">
    <property type="term" value="F:muramoyltetrapeptide carboxypeptidase activity"/>
    <property type="evidence" value="ECO:0007669"/>
    <property type="project" value="UniProtKB-EC"/>
</dbReference>
<dbReference type="GO" id="GO:0006508">
    <property type="term" value="P:proteolysis"/>
    <property type="evidence" value="ECO:0007669"/>
    <property type="project" value="UniProtKB-KW"/>
</dbReference>
<feature type="domain" description="LD-carboxypeptidase N-terminal" evidence="7">
    <location>
        <begin position="7"/>
        <end position="130"/>
    </location>
</feature>
<reference evidence="9" key="1">
    <citation type="submission" date="2016-04" db="EMBL/GenBank/DDBJ databases">
        <authorList>
            <person name="Evans L.H."/>
            <person name="Alamgir A."/>
            <person name="Owens N."/>
            <person name="Weber N.D."/>
            <person name="Virtaneva K."/>
            <person name="Barbian K."/>
            <person name="Babar A."/>
            <person name="Rosenke K."/>
        </authorList>
    </citation>
    <scope>NUCLEOTIDE SEQUENCE</scope>
    <source>
        <strain evidence="9">Nono1</strain>
    </source>
</reference>
<dbReference type="InterPro" id="IPR040449">
    <property type="entry name" value="Peptidase_S66_N"/>
</dbReference>
<protein>
    <submittedName>
        <fullName evidence="9">Muramoyltetrapeptide carboxypeptidase</fullName>
        <ecNumber evidence="9">3.4.17.13</ecNumber>
    </submittedName>
</protein>
<dbReference type="SUPFAM" id="SSF141986">
    <property type="entry name" value="LD-carboxypeptidase A C-terminal domain-like"/>
    <property type="match status" value="1"/>
</dbReference>
<evidence type="ECO:0000259" key="7">
    <source>
        <dbReference type="Pfam" id="PF02016"/>
    </source>
</evidence>
<dbReference type="EC" id="3.4.17.13" evidence="9"/>
<name>A0A1M4EGP2_9ACTN</name>
<dbReference type="Pfam" id="PF17676">
    <property type="entry name" value="Peptidase_S66C"/>
    <property type="match status" value="1"/>
</dbReference>
<evidence type="ECO:0000259" key="8">
    <source>
        <dbReference type="Pfam" id="PF17676"/>
    </source>
</evidence>
<comment type="similarity">
    <text evidence="1">Belongs to the peptidase S66 family.</text>
</comment>
<keyword evidence="4 9" id="KW-0378">Hydrolase</keyword>
<dbReference type="Gene3D" id="3.50.30.60">
    <property type="entry name" value="LD-carboxypeptidase A C-terminal domain-like"/>
    <property type="match status" value="1"/>
</dbReference>
<dbReference type="InterPro" id="IPR040921">
    <property type="entry name" value="Peptidase_S66C"/>
</dbReference>
<evidence type="ECO:0000256" key="5">
    <source>
        <dbReference type="ARBA" id="ARBA00022825"/>
    </source>
</evidence>
<dbReference type="CDD" id="cd07025">
    <property type="entry name" value="Peptidase_S66"/>
    <property type="match status" value="1"/>
</dbReference>
<keyword evidence="3" id="KW-0645">Protease</keyword>